<feature type="compositionally biased region" description="Polar residues" evidence="1">
    <location>
        <begin position="293"/>
        <end position="309"/>
    </location>
</feature>
<gene>
    <name evidence="2" type="ORF">ABVK25_002567</name>
</gene>
<dbReference type="EMBL" id="JBHFEH010000006">
    <property type="protein sequence ID" value="KAL2056828.1"/>
    <property type="molecule type" value="Genomic_DNA"/>
</dbReference>
<evidence type="ECO:0000313" key="2">
    <source>
        <dbReference type="EMBL" id="KAL2056828.1"/>
    </source>
</evidence>
<organism evidence="2 3">
    <name type="scientific">Lepraria finkii</name>
    <dbReference type="NCBI Taxonomy" id="1340010"/>
    <lineage>
        <taxon>Eukaryota</taxon>
        <taxon>Fungi</taxon>
        <taxon>Dikarya</taxon>
        <taxon>Ascomycota</taxon>
        <taxon>Pezizomycotina</taxon>
        <taxon>Lecanoromycetes</taxon>
        <taxon>OSLEUM clade</taxon>
        <taxon>Lecanoromycetidae</taxon>
        <taxon>Lecanorales</taxon>
        <taxon>Lecanorineae</taxon>
        <taxon>Stereocaulaceae</taxon>
        <taxon>Lepraria</taxon>
    </lineage>
</organism>
<keyword evidence="3" id="KW-1185">Reference proteome</keyword>
<sequence length="309" mass="34545">MQKETSEGQSANQEENKQALREAQISQSKKMLTPKNHDSNATTDSDEVEVLSFHSLTKGPVQGSPPIKTEPGLVSVPQTANTDEAQARIDKIIHGSTFAPLHSRNSIATPGILGKKEYYKYYLRTGKCDSMQAGCKYKHEYPEDEETLGKLTSRHTIKHHEHQAFSARNNTALITSGLACVTTCKKDTGISMSSQRMRRHGERLNLCKLLRRLEERQAQAFMYRNQTFMTETIRQTSESESRRNWMVSQLEVAMVTFVGLQATISPSGPATRVERRESDSTKAPVRAQKKLSKTNMQQGNLATSTTAVP</sequence>
<feature type="region of interest" description="Disordered" evidence="1">
    <location>
        <begin position="1"/>
        <end position="46"/>
    </location>
</feature>
<accession>A0ABR4BLI9</accession>
<feature type="region of interest" description="Disordered" evidence="1">
    <location>
        <begin position="265"/>
        <end position="309"/>
    </location>
</feature>
<evidence type="ECO:0000313" key="3">
    <source>
        <dbReference type="Proteomes" id="UP001590951"/>
    </source>
</evidence>
<reference evidence="2 3" key="1">
    <citation type="submission" date="2024-09" db="EMBL/GenBank/DDBJ databases">
        <title>Rethinking Asexuality: The Enigmatic Case of Functional Sexual Genes in Lepraria (Stereocaulaceae).</title>
        <authorList>
            <person name="Doellman M."/>
            <person name="Sun Y."/>
            <person name="Barcenas-Pena A."/>
            <person name="Lumbsch H.T."/>
            <person name="Grewe F."/>
        </authorList>
    </citation>
    <scope>NUCLEOTIDE SEQUENCE [LARGE SCALE GENOMIC DNA]</scope>
    <source>
        <strain evidence="2 3">Grewe 0041</strain>
    </source>
</reference>
<protein>
    <recommendedName>
        <fullName evidence="4">C3H1-type domain-containing protein</fullName>
    </recommendedName>
</protein>
<name>A0ABR4BLI9_9LECA</name>
<comment type="caution">
    <text evidence="2">The sequence shown here is derived from an EMBL/GenBank/DDBJ whole genome shotgun (WGS) entry which is preliminary data.</text>
</comment>
<proteinExistence type="predicted"/>
<dbReference type="Proteomes" id="UP001590951">
    <property type="component" value="Unassembled WGS sequence"/>
</dbReference>
<evidence type="ECO:0008006" key="4">
    <source>
        <dbReference type="Google" id="ProtNLM"/>
    </source>
</evidence>
<evidence type="ECO:0000256" key="1">
    <source>
        <dbReference type="SAM" id="MobiDB-lite"/>
    </source>
</evidence>